<evidence type="ECO:0000256" key="1">
    <source>
        <dbReference type="PIRSR" id="PIRSR632852-1"/>
    </source>
</evidence>
<proteinExistence type="predicted"/>
<evidence type="ECO:0000313" key="4">
    <source>
        <dbReference type="Proteomes" id="UP001203297"/>
    </source>
</evidence>
<dbReference type="GO" id="GO:0035516">
    <property type="term" value="F:broad specificity oxidative DNA demethylase activity"/>
    <property type="evidence" value="ECO:0007669"/>
    <property type="project" value="TreeGrafter"/>
</dbReference>
<gene>
    <name evidence="3" type="ORF">B0F90DRAFT_1699906</name>
</gene>
<evidence type="ECO:0000259" key="2">
    <source>
        <dbReference type="PROSITE" id="PS51471"/>
    </source>
</evidence>
<reference evidence="3" key="1">
    <citation type="journal article" date="2022" name="New Phytol.">
        <title>Evolutionary transition to the ectomycorrhizal habit in the genomes of a hyperdiverse lineage of mushroom-forming fungi.</title>
        <authorList>
            <person name="Looney B."/>
            <person name="Miyauchi S."/>
            <person name="Morin E."/>
            <person name="Drula E."/>
            <person name="Courty P.E."/>
            <person name="Kohler A."/>
            <person name="Kuo A."/>
            <person name="LaButti K."/>
            <person name="Pangilinan J."/>
            <person name="Lipzen A."/>
            <person name="Riley R."/>
            <person name="Andreopoulos W."/>
            <person name="He G."/>
            <person name="Johnson J."/>
            <person name="Nolan M."/>
            <person name="Tritt A."/>
            <person name="Barry K.W."/>
            <person name="Grigoriev I.V."/>
            <person name="Nagy L.G."/>
            <person name="Hibbett D."/>
            <person name="Henrissat B."/>
            <person name="Matheny P.B."/>
            <person name="Labbe J."/>
            <person name="Martin F.M."/>
        </authorList>
    </citation>
    <scope>NUCLEOTIDE SEQUENCE</scope>
    <source>
        <strain evidence="3">BPL690</strain>
    </source>
</reference>
<name>A0AAD4M8C7_9AGAM</name>
<dbReference type="GO" id="GO:0008198">
    <property type="term" value="F:ferrous iron binding"/>
    <property type="evidence" value="ECO:0007669"/>
    <property type="project" value="TreeGrafter"/>
</dbReference>
<organism evidence="3 4">
    <name type="scientific">Multifurca ochricompacta</name>
    <dbReference type="NCBI Taxonomy" id="376703"/>
    <lineage>
        <taxon>Eukaryota</taxon>
        <taxon>Fungi</taxon>
        <taxon>Dikarya</taxon>
        <taxon>Basidiomycota</taxon>
        <taxon>Agaricomycotina</taxon>
        <taxon>Agaricomycetes</taxon>
        <taxon>Russulales</taxon>
        <taxon>Russulaceae</taxon>
        <taxon>Multifurca</taxon>
    </lineage>
</organism>
<dbReference type="EMBL" id="WTXG01000005">
    <property type="protein sequence ID" value="KAI0305672.1"/>
    <property type="molecule type" value="Genomic_DNA"/>
</dbReference>
<dbReference type="Gene3D" id="2.60.120.590">
    <property type="entry name" value="Alpha-ketoglutarate-dependent dioxygenase AlkB-like"/>
    <property type="match status" value="1"/>
</dbReference>
<sequence>MEFRSRRDSSALPYVQTFDLPNNRGRINLISGHPSINGSANALFRKYQEQAACGEIQFRRWPLRTHKCRGQLLSNYFSQNTGAPYQYIGGAERTTPLEEGATAVLGALDLIKHRIATSMGIDAPFNEVLSAAYMERQRMAFHSDSERGLGPIVASLSLGSVAEMHFRLHAKYTVTEGNRKVAMSLVLRHGDVLVMEGAGVQEYYEHAVVPKNFRIVATARFISPENYTT</sequence>
<feature type="binding site" evidence="1">
    <location>
        <position position="133"/>
    </location>
    <ligand>
        <name>2-oxoglutarate</name>
        <dbReference type="ChEBI" id="CHEBI:16810"/>
    </ligand>
</feature>
<protein>
    <recommendedName>
        <fullName evidence="2">Fe2OG dioxygenase domain-containing protein</fullName>
    </recommendedName>
</protein>
<dbReference type="Pfam" id="PF13532">
    <property type="entry name" value="2OG-FeII_Oxy_2"/>
    <property type="match status" value="1"/>
</dbReference>
<dbReference type="SUPFAM" id="SSF51197">
    <property type="entry name" value="Clavaminate synthase-like"/>
    <property type="match status" value="1"/>
</dbReference>
<dbReference type="InterPro" id="IPR005123">
    <property type="entry name" value="Oxoglu/Fe-dep_dioxygenase_dom"/>
</dbReference>
<dbReference type="InterPro" id="IPR037151">
    <property type="entry name" value="AlkB-like_sf"/>
</dbReference>
<dbReference type="PANTHER" id="PTHR31573">
    <property type="entry name" value="ALPHA-KETOGLUTARATE-DEPENDENT DIOXYGENASE ALKB HOMOLOG 2"/>
    <property type="match status" value="1"/>
</dbReference>
<dbReference type="InterPro" id="IPR032852">
    <property type="entry name" value="ALKBH2"/>
</dbReference>
<feature type="domain" description="Fe2OG dioxygenase" evidence="2">
    <location>
        <begin position="124"/>
        <end position="223"/>
    </location>
</feature>
<dbReference type="GO" id="GO:0051747">
    <property type="term" value="F:cytosine C-5 DNA demethylase activity"/>
    <property type="evidence" value="ECO:0007669"/>
    <property type="project" value="TreeGrafter"/>
</dbReference>
<evidence type="ECO:0000313" key="3">
    <source>
        <dbReference type="EMBL" id="KAI0305672.1"/>
    </source>
</evidence>
<dbReference type="GO" id="GO:0006307">
    <property type="term" value="P:DNA alkylation repair"/>
    <property type="evidence" value="ECO:0007669"/>
    <property type="project" value="TreeGrafter"/>
</dbReference>
<dbReference type="Proteomes" id="UP001203297">
    <property type="component" value="Unassembled WGS sequence"/>
</dbReference>
<dbReference type="PANTHER" id="PTHR31573:SF4">
    <property type="entry name" value="FE2OG DIOXYGENASE DOMAIN-CONTAINING PROTEIN"/>
    <property type="match status" value="1"/>
</dbReference>
<dbReference type="InterPro" id="IPR027450">
    <property type="entry name" value="AlkB-like"/>
</dbReference>
<feature type="binding site" evidence="1">
    <location>
        <position position="206"/>
    </location>
    <ligand>
        <name>2-oxoglutarate</name>
        <dbReference type="ChEBI" id="CHEBI:16810"/>
    </ligand>
</feature>
<keyword evidence="4" id="KW-1185">Reference proteome</keyword>
<accession>A0AAD4M8C7</accession>
<feature type="binding site" evidence="1">
    <location>
        <position position="142"/>
    </location>
    <ligand>
        <name>2-oxoglutarate</name>
        <dbReference type="ChEBI" id="CHEBI:16810"/>
    </ligand>
</feature>
<dbReference type="AlphaFoldDB" id="A0AAD4M8C7"/>
<comment type="caution">
    <text evidence="3">The sequence shown here is derived from an EMBL/GenBank/DDBJ whole genome shotgun (WGS) entry which is preliminary data.</text>
</comment>
<dbReference type="PROSITE" id="PS51471">
    <property type="entry name" value="FE2OG_OXY"/>
    <property type="match status" value="1"/>
</dbReference>